<reference evidence="1" key="1">
    <citation type="thesis" date="2020" institute="ProQuest LLC" country="789 East Eisenhower Parkway, Ann Arbor, MI, USA">
        <title>Comparative Genomics and Chromosome Evolution.</title>
        <authorList>
            <person name="Mudd A.B."/>
        </authorList>
    </citation>
    <scope>NUCLEOTIDE SEQUENCE</scope>
    <source>
        <strain evidence="1">HN-11 Male</strain>
        <tissue evidence="1">Kidney and liver</tissue>
    </source>
</reference>
<evidence type="ECO:0000313" key="1">
    <source>
        <dbReference type="EMBL" id="KAG9482412.1"/>
    </source>
</evidence>
<evidence type="ECO:0000313" key="2">
    <source>
        <dbReference type="Proteomes" id="UP000770717"/>
    </source>
</evidence>
<protein>
    <submittedName>
        <fullName evidence="1">Uncharacterized protein</fullName>
    </submittedName>
</protein>
<gene>
    <name evidence="1" type="ORF">GDO78_011219</name>
</gene>
<organism evidence="1 2">
    <name type="scientific">Eleutherodactylus coqui</name>
    <name type="common">Puerto Rican coqui</name>
    <dbReference type="NCBI Taxonomy" id="57060"/>
    <lineage>
        <taxon>Eukaryota</taxon>
        <taxon>Metazoa</taxon>
        <taxon>Chordata</taxon>
        <taxon>Craniata</taxon>
        <taxon>Vertebrata</taxon>
        <taxon>Euteleostomi</taxon>
        <taxon>Amphibia</taxon>
        <taxon>Batrachia</taxon>
        <taxon>Anura</taxon>
        <taxon>Neobatrachia</taxon>
        <taxon>Hyloidea</taxon>
        <taxon>Eleutherodactylidae</taxon>
        <taxon>Eleutherodactylinae</taxon>
        <taxon>Eleutherodactylus</taxon>
        <taxon>Eleutherodactylus</taxon>
    </lineage>
</organism>
<sequence length="86" mass="9462">MMRILIYKDSFLQMSERRTPSLALPIFTVLVQANKATDTNETANSTKQLTFCSIQPCRASSPGPSGAPPLFYRLPTYYSGSIAVSL</sequence>
<accession>A0A8J6F6E6</accession>
<dbReference type="EMBL" id="WNTK01000006">
    <property type="protein sequence ID" value="KAG9482412.1"/>
    <property type="molecule type" value="Genomic_DNA"/>
</dbReference>
<proteinExistence type="predicted"/>
<dbReference type="Proteomes" id="UP000770717">
    <property type="component" value="Unassembled WGS sequence"/>
</dbReference>
<keyword evidence="2" id="KW-1185">Reference proteome</keyword>
<comment type="caution">
    <text evidence="1">The sequence shown here is derived from an EMBL/GenBank/DDBJ whole genome shotgun (WGS) entry which is preliminary data.</text>
</comment>
<dbReference type="AlphaFoldDB" id="A0A8J6F6E6"/>
<name>A0A8J6F6E6_ELECQ</name>